<name>A0A1N6F364_9FLAO</name>
<accession>A0A1N6F364</accession>
<dbReference type="AlphaFoldDB" id="A0A1N6F364"/>
<dbReference type="Proteomes" id="UP000185207">
    <property type="component" value="Unassembled WGS sequence"/>
</dbReference>
<organism evidence="1 2">
    <name type="scientific">Epilithonimonas zeae</name>
    <dbReference type="NCBI Taxonomy" id="1416779"/>
    <lineage>
        <taxon>Bacteria</taxon>
        <taxon>Pseudomonadati</taxon>
        <taxon>Bacteroidota</taxon>
        <taxon>Flavobacteriia</taxon>
        <taxon>Flavobacteriales</taxon>
        <taxon>Weeksellaceae</taxon>
        <taxon>Chryseobacterium group</taxon>
        <taxon>Epilithonimonas</taxon>
    </lineage>
</organism>
<proteinExistence type="predicted"/>
<dbReference type="OrthoDB" id="8605367at2"/>
<gene>
    <name evidence="1" type="ORF">SAMN05444409_1019</name>
</gene>
<sequence length="313" mass="37132">MNSKIKNSLKFLLIFSVMFSCKKEEPKTSENLVGSDTISVKNSQEESFKPIDTTCSAKNTTQDYILSLQWYQKKTEKDATNDLPERNDRLYDDYSKIRNQYIACLNNAESKILEEYVNYYDSESDSYKFPENVKKLKSELEKAGLEFWEIGEGYTEIRSLPNHYYSIFKDKVTADYETYIYQLSKEEEVLYQGDAALNISWKELGNRTIFWENFVKKYPKSPLVSNAKEFYNNYLYDYLFGLDNTSTFNLIGEVNYGLNEENKMEFRRFLKENPNSNTAKKVKQLIELFDSKISYEEIQKRINLEERNWEKYP</sequence>
<evidence type="ECO:0000313" key="2">
    <source>
        <dbReference type="Proteomes" id="UP000185207"/>
    </source>
</evidence>
<dbReference type="PROSITE" id="PS51257">
    <property type="entry name" value="PROKAR_LIPOPROTEIN"/>
    <property type="match status" value="1"/>
</dbReference>
<dbReference type="STRING" id="1416779.SAMN05444409_1019"/>
<reference evidence="2" key="1">
    <citation type="submission" date="2016-11" db="EMBL/GenBank/DDBJ databases">
        <authorList>
            <person name="Varghese N."/>
            <person name="Submissions S."/>
        </authorList>
    </citation>
    <scope>NUCLEOTIDE SEQUENCE [LARGE SCALE GENOMIC DNA]</scope>
    <source>
        <strain evidence="2">DSM 27623</strain>
    </source>
</reference>
<keyword evidence="2" id="KW-1185">Reference proteome</keyword>
<protein>
    <recommendedName>
        <fullName evidence="3">Lipoprotein</fullName>
    </recommendedName>
</protein>
<dbReference type="EMBL" id="FSRK01000001">
    <property type="protein sequence ID" value="SIN89687.1"/>
    <property type="molecule type" value="Genomic_DNA"/>
</dbReference>
<evidence type="ECO:0008006" key="3">
    <source>
        <dbReference type="Google" id="ProtNLM"/>
    </source>
</evidence>
<evidence type="ECO:0000313" key="1">
    <source>
        <dbReference type="EMBL" id="SIN89687.1"/>
    </source>
</evidence>
<dbReference type="RefSeq" id="WP_074233764.1">
    <property type="nucleotide sequence ID" value="NZ_FSRK01000001.1"/>
</dbReference>